<accession>A0A1M6K024</accession>
<feature type="domain" description="3-hydroxyacyl-CoA dehydrogenase NAD binding" evidence="6">
    <location>
        <begin position="4"/>
        <end position="182"/>
    </location>
</feature>
<dbReference type="AlphaFoldDB" id="A0A1M6K024"/>
<dbReference type="InterPro" id="IPR006180">
    <property type="entry name" value="3-OHacyl-CoA_DH_CS"/>
</dbReference>
<dbReference type="Gene3D" id="3.40.50.720">
    <property type="entry name" value="NAD(P)-binding Rossmann-like Domain"/>
    <property type="match status" value="1"/>
</dbReference>
<dbReference type="PANTHER" id="PTHR48075">
    <property type="entry name" value="3-HYDROXYACYL-COA DEHYDROGENASE FAMILY PROTEIN"/>
    <property type="match status" value="1"/>
</dbReference>
<feature type="binding site" evidence="4">
    <location>
        <begin position="8"/>
        <end position="13"/>
    </location>
    <ligand>
        <name>NAD(+)</name>
        <dbReference type="ChEBI" id="CHEBI:57540"/>
    </ligand>
</feature>
<dbReference type="PANTHER" id="PTHR48075:SF5">
    <property type="entry name" value="3-HYDROXYBUTYRYL-COA DEHYDROGENASE"/>
    <property type="match status" value="1"/>
</dbReference>
<sequence length="296" mass="31775">MKNISVIGAGTMGNGIAHVFAQNGFKVTLIDISESALQRGLSTIEKNLDRLLAKEKITEAIKLTTLTNITTSTHLADGVRQADLVVEAATENQQVKLDLFKQIDQAAPAKAILASNTSSISITQIAAATQRPSQVIGMHFMNPVPIMQLIEVIRGYSTSDETTQVIMILSQQLGKSPVEVNDYPGFVANRILMPMINEAIISLHEGVAGVEEIDTVMKLGMAHPMGPLQLADFIGLDVCLSILKVLESGFGNPKYAPCPLLTNMVTAGMLGTKSGEGFYTYTPGSKELTVSARFKK</sequence>
<feature type="binding site" evidence="4">
    <location>
        <position position="91"/>
    </location>
    <ligand>
        <name>NAD(+)</name>
        <dbReference type="ChEBI" id="CHEBI:57540"/>
    </ligand>
</feature>
<evidence type="ECO:0000256" key="4">
    <source>
        <dbReference type="PIRSR" id="PIRSR000105-2"/>
    </source>
</evidence>
<proteinExistence type="inferred from homology"/>
<dbReference type="Gene3D" id="1.10.1040.10">
    <property type="entry name" value="N-(1-d-carboxylethyl)-l-norvaline Dehydrogenase, domain 2"/>
    <property type="match status" value="1"/>
</dbReference>
<feature type="domain" description="3-hydroxyacyl-CoA dehydrogenase C-terminal" evidence="5">
    <location>
        <begin position="185"/>
        <end position="281"/>
    </location>
</feature>
<keyword evidence="4" id="KW-0520">NAD</keyword>
<feature type="binding site" evidence="4">
    <location>
        <position position="142"/>
    </location>
    <ligand>
        <name>NAD(+)</name>
        <dbReference type="ChEBI" id="CHEBI:57540"/>
    </ligand>
</feature>
<evidence type="ECO:0000256" key="3">
    <source>
        <dbReference type="PIRSR" id="PIRSR000105-1"/>
    </source>
</evidence>
<feature type="site" description="Important for catalytic activity" evidence="3">
    <location>
        <position position="139"/>
    </location>
</feature>
<dbReference type="EMBL" id="FRAA01000001">
    <property type="protein sequence ID" value="SHJ52316.1"/>
    <property type="molecule type" value="Genomic_DNA"/>
</dbReference>
<protein>
    <submittedName>
        <fullName evidence="7">3-hydroxybutyryl-CoA dehydrogenase</fullName>
    </submittedName>
</protein>
<evidence type="ECO:0000259" key="5">
    <source>
        <dbReference type="Pfam" id="PF00725"/>
    </source>
</evidence>
<feature type="binding site" evidence="4">
    <location>
        <position position="273"/>
    </location>
    <ligand>
        <name>NAD(+)</name>
        <dbReference type="ChEBI" id="CHEBI:57540"/>
    </ligand>
</feature>
<dbReference type="Pfam" id="PF00725">
    <property type="entry name" value="3HCDH"/>
    <property type="match status" value="1"/>
</dbReference>
<dbReference type="InterPro" id="IPR013328">
    <property type="entry name" value="6PGD_dom2"/>
</dbReference>
<dbReference type="InterPro" id="IPR008927">
    <property type="entry name" value="6-PGluconate_DH-like_C_sf"/>
</dbReference>
<evidence type="ECO:0000256" key="1">
    <source>
        <dbReference type="ARBA" id="ARBA00009463"/>
    </source>
</evidence>
<feature type="binding site" evidence="4">
    <location>
        <position position="31"/>
    </location>
    <ligand>
        <name>NAD(+)</name>
        <dbReference type="ChEBI" id="CHEBI:57540"/>
    </ligand>
</feature>
<dbReference type="SUPFAM" id="SSF48179">
    <property type="entry name" value="6-phosphogluconate dehydrogenase C-terminal domain-like"/>
    <property type="match status" value="1"/>
</dbReference>
<dbReference type="FunFam" id="3.40.50.720:FF:000009">
    <property type="entry name" value="Fatty oxidation complex, alpha subunit"/>
    <property type="match status" value="1"/>
</dbReference>
<comment type="similarity">
    <text evidence="1">Belongs to the 3-hydroxyacyl-CoA dehydrogenase family.</text>
</comment>
<evidence type="ECO:0000313" key="7">
    <source>
        <dbReference type="EMBL" id="SHJ52316.1"/>
    </source>
</evidence>
<evidence type="ECO:0000256" key="2">
    <source>
        <dbReference type="ARBA" id="ARBA00023002"/>
    </source>
</evidence>
<dbReference type="InterPro" id="IPR036291">
    <property type="entry name" value="NAD(P)-bd_dom_sf"/>
</dbReference>
<gene>
    <name evidence="7" type="ORF">SAMN04488028_101394</name>
</gene>
<evidence type="ECO:0000313" key="8">
    <source>
        <dbReference type="Proteomes" id="UP000184474"/>
    </source>
</evidence>
<dbReference type="NCBIfam" id="NF004474">
    <property type="entry name" value="PRK05808.1"/>
    <property type="match status" value="1"/>
</dbReference>
<dbReference type="InterPro" id="IPR006176">
    <property type="entry name" value="3-OHacyl-CoA_DH_NAD-bd"/>
</dbReference>
<dbReference type="GO" id="GO:0008691">
    <property type="term" value="F:3-hydroxybutyryl-CoA dehydrogenase activity"/>
    <property type="evidence" value="ECO:0007669"/>
    <property type="project" value="TreeGrafter"/>
</dbReference>
<dbReference type="Pfam" id="PF02737">
    <property type="entry name" value="3HCDH_N"/>
    <property type="match status" value="1"/>
</dbReference>
<dbReference type="SUPFAM" id="SSF51735">
    <property type="entry name" value="NAD(P)-binding Rossmann-fold domains"/>
    <property type="match status" value="1"/>
</dbReference>
<keyword evidence="8" id="KW-1185">Reference proteome</keyword>
<keyword evidence="2" id="KW-0560">Oxidoreductase</keyword>
<feature type="binding site" evidence="4">
    <location>
        <position position="118"/>
    </location>
    <ligand>
        <name>NAD(+)</name>
        <dbReference type="ChEBI" id="CHEBI:57540"/>
    </ligand>
</feature>
<dbReference type="PROSITE" id="PS00067">
    <property type="entry name" value="3HCDH"/>
    <property type="match status" value="1"/>
</dbReference>
<dbReference type="GO" id="GO:0006635">
    <property type="term" value="P:fatty acid beta-oxidation"/>
    <property type="evidence" value="ECO:0007669"/>
    <property type="project" value="TreeGrafter"/>
</dbReference>
<organism evidence="7 8">
    <name type="scientific">Reichenbachiella agariperforans</name>
    <dbReference type="NCBI Taxonomy" id="156994"/>
    <lineage>
        <taxon>Bacteria</taxon>
        <taxon>Pseudomonadati</taxon>
        <taxon>Bacteroidota</taxon>
        <taxon>Cytophagia</taxon>
        <taxon>Cytophagales</taxon>
        <taxon>Reichenbachiellaceae</taxon>
        <taxon>Reichenbachiella</taxon>
    </lineage>
</organism>
<dbReference type="RefSeq" id="WP_073118936.1">
    <property type="nucleotide sequence ID" value="NZ_FRAA01000001.1"/>
</dbReference>
<dbReference type="Proteomes" id="UP000184474">
    <property type="component" value="Unassembled WGS sequence"/>
</dbReference>
<evidence type="ECO:0000259" key="6">
    <source>
        <dbReference type="Pfam" id="PF02737"/>
    </source>
</evidence>
<dbReference type="InterPro" id="IPR022694">
    <property type="entry name" value="3-OHacyl-CoA_DH"/>
</dbReference>
<dbReference type="PIRSF" id="PIRSF000105">
    <property type="entry name" value="HCDH"/>
    <property type="match status" value="1"/>
</dbReference>
<reference evidence="8" key="1">
    <citation type="submission" date="2016-11" db="EMBL/GenBank/DDBJ databases">
        <authorList>
            <person name="Varghese N."/>
            <person name="Submissions S."/>
        </authorList>
    </citation>
    <scope>NUCLEOTIDE SEQUENCE [LARGE SCALE GENOMIC DNA]</scope>
    <source>
        <strain evidence="8">DSM 26134</strain>
    </source>
</reference>
<dbReference type="STRING" id="156994.SAMN04488028_101394"/>
<dbReference type="InterPro" id="IPR006108">
    <property type="entry name" value="3HC_DH_C"/>
</dbReference>
<dbReference type="GO" id="GO:0070403">
    <property type="term" value="F:NAD+ binding"/>
    <property type="evidence" value="ECO:0007669"/>
    <property type="project" value="InterPro"/>
</dbReference>
<feature type="binding site" evidence="4">
    <location>
        <position position="96"/>
    </location>
    <ligand>
        <name>NAD(+)</name>
        <dbReference type="ChEBI" id="CHEBI:57540"/>
    </ligand>
</feature>
<name>A0A1M6K024_REIAG</name>